<gene>
    <name evidence="1" type="ordered locus">BBR47_07400</name>
</gene>
<dbReference type="AlphaFoldDB" id="C0Z4J0"/>
<dbReference type="KEGG" id="bbe:BBR47_07400"/>
<dbReference type="Gene3D" id="3.40.50.1100">
    <property type="match status" value="1"/>
</dbReference>
<keyword evidence="2" id="KW-1185">Reference proteome</keyword>
<proteinExistence type="predicted"/>
<dbReference type="HOGENOM" id="CLU_2951217_0_0_9"/>
<dbReference type="eggNOG" id="COG0133">
    <property type="taxonomic scope" value="Bacteria"/>
</dbReference>
<dbReference type="STRING" id="358681.BBR47_07400"/>
<accession>C0Z4J0</accession>
<protein>
    <submittedName>
        <fullName evidence="1">Uncharacterized protein</fullName>
    </submittedName>
</protein>
<evidence type="ECO:0000313" key="2">
    <source>
        <dbReference type="Proteomes" id="UP000001877"/>
    </source>
</evidence>
<dbReference type="EMBL" id="AP008955">
    <property type="protein sequence ID" value="BAH41717.1"/>
    <property type="molecule type" value="Genomic_DNA"/>
</dbReference>
<evidence type="ECO:0000313" key="1">
    <source>
        <dbReference type="EMBL" id="BAH41717.1"/>
    </source>
</evidence>
<dbReference type="Proteomes" id="UP000001877">
    <property type="component" value="Chromosome"/>
</dbReference>
<organism evidence="1 2">
    <name type="scientific">Brevibacillus brevis (strain 47 / JCM 6285 / NBRC 100599)</name>
    <dbReference type="NCBI Taxonomy" id="358681"/>
    <lineage>
        <taxon>Bacteria</taxon>
        <taxon>Bacillati</taxon>
        <taxon>Bacillota</taxon>
        <taxon>Bacilli</taxon>
        <taxon>Bacillales</taxon>
        <taxon>Paenibacillaceae</taxon>
        <taxon>Brevibacillus</taxon>
    </lineage>
</organism>
<name>C0Z4J0_BREBN</name>
<sequence length="59" mass="6496">MEFPPTVSTMFGMECVIYICAEDRKRQALNVFRMELQAPTLTKGVSAVIHGGRPEGIAP</sequence>
<dbReference type="InterPro" id="IPR036052">
    <property type="entry name" value="TrpB-like_PALP_sf"/>
</dbReference>
<dbReference type="GO" id="GO:1901605">
    <property type="term" value="P:alpha-amino acid metabolic process"/>
    <property type="evidence" value="ECO:0007669"/>
    <property type="project" value="UniProtKB-ARBA"/>
</dbReference>
<reference evidence="1 2" key="1">
    <citation type="submission" date="2005-03" db="EMBL/GenBank/DDBJ databases">
        <title>Brevibacillus brevis strain 47, complete genome.</title>
        <authorList>
            <person name="Hosoyama A."/>
            <person name="Yamada R."/>
            <person name="Hongo Y."/>
            <person name="Terui Y."/>
            <person name="Ankai A."/>
            <person name="Masuyama W."/>
            <person name="Sekiguchi M."/>
            <person name="Takeda T."/>
            <person name="Asano K."/>
            <person name="Ohji S."/>
            <person name="Ichikawa N."/>
            <person name="Narita S."/>
            <person name="Aoki N."/>
            <person name="Miura H."/>
            <person name="Matsushita S."/>
            <person name="Sekigawa T."/>
            <person name="Yamagata H."/>
            <person name="Yoshikawa H."/>
            <person name="Udaka S."/>
            <person name="Tanikawa S."/>
            <person name="Fujita N."/>
        </authorList>
    </citation>
    <scope>NUCLEOTIDE SEQUENCE [LARGE SCALE GENOMIC DNA]</scope>
    <source>
        <strain evidence="2">47 / JCM 6285 / NBRC 100599</strain>
    </source>
</reference>